<comment type="caution">
    <text evidence="2">The sequence shown here is derived from an EMBL/GenBank/DDBJ whole genome shotgun (WGS) entry which is preliminary data.</text>
</comment>
<accession>A0A427BAV6</accession>
<evidence type="ECO:0000313" key="3">
    <source>
        <dbReference type="Proteomes" id="UP000287651"/>
    </source>
</evidence>
<dbReference type="Proteomes" id="UP000287651">
    <property type="component" value="Unassembled WGS sequence"/>
</dbReference>
<evidence type="ECO:0000256" key="1">
    <source>
        <dbReference type="SAM" id="MobiDB-lite"/>
    </source>
</evidence>
<protein>
    <submittedName>
        <fullName evidence="2">Uncharacterized protein</fullName>
    </submittedName>
</protein>
<dbReference type="EMBL" id="AMZH03000093">
    <property type="protein sequence ID" value="RRT85584.1"/>
    <property type="molecule type" value="Genomic_DNA"/>
</dbReference>
<proteinExistence type="predicted"/>
<feature type="compositionally biased region" description="Basic and acidic residues" evidence="1">
    <location>
        <begin position="53"/>
        <end position="74"/>
    </location>
</feature>
<gene>
    <name evidence="2" type="ORF">B296_00001130</name>
</gene>
<dbReference type="AlphaFoldDB" id="A0A427BAV6"/>
<feature type="region of interest" description="Disordered" evidence="1">
    <location>
        <begin position="52"/>
        <end position="77"/>
    </location>
</feature>
<reference evidence="2 3" key="1">
    <citation type="journal article" date="2014" name="Agronomy (Basel)">
        <title>A Draft Genome Sequence for Ensete ventricosum, the Drought-Tolerant Tree Against Hunger.</title>
        <authorList>
            <person name="Harrison J."/>
            <person name="Moore K.A."/>
            <person name="Paszkiewicz K."/>
            <person name="Jones T."/>
            <person name="Grant M."/>
            <person name="Ambacheew D."/>
            <person name="Muzemil S."/>
            <person name="Studholme D.J."/>
        </authorList>
    </citation>
    <scope>NUCLEOTIDE SEQUENCE [LARGE SCALE GENOMIC DNA]</scope>
</reference>
<name>A0A427BAV6_ENSVE</name>
<evidence type="ECO:0000313" key="2">
    <source>
        <dbReference type="EMBL" id="RRT85584.1"/>
    </source>
</evidence>
<sequence>MGAVYYRGRIPSATSESHGWDLIIQMYDQSDWRVGLLQCLYLLKGVRQARGQGRRESIGRKRGREGGECRDKLQVPRQGGRAKAKELYKTGVDRLLIKIAESEELRIDVGVLDQGMK</sequence>
<organism evidence="2 3">
    <name type="scientific">Ensete ventricosum</name>
    <name type="common">Abyssinian banana</name>
    <name type="synonym">Musa ensete</name>
    <dbReference type="NCBI Taxonomy" id="4639"/>
    <lineage>
        <taxon>Eukaryota</taxon>
        <taxon>Viridiplantae</taxon>
        <taxon>Streptophyta</taxon>
        <taxon>Embryophyta</taxon>
        <taxon>Tracheophyta</taxon>
        <taxon>Spermatophyta</taxon>
        <taxon>Magnoliopsida</taxon>
        <taxon>Liliopsida</taxon>
        <taxon>Zingiberales</taxon>
        <taxon>Musaceae</taxon>
        <taxon>Ensete</taxon>
    </lineage>
</organism>